<dbReference type="Proteomes" id="UP001314170">
    <property type="component" value="Unassembled WGS sequence"/>
</dbReference>
<sequence length="102" mass="11581">MKNQLEESALITMIIAKGEGLPSQIHGRLGLGSHARASLGSVRQALSTKFTRTTRTRTDSRVNTIPTKSRCQNENPRWVLSPLFSFLNFFCLHVQELKRDRK</sequence>
<keyword evidence="2" id="KW-1185">Reference proteome</keyword>
<comment type="caution">
    <text evidence="1">The sequence shown here is derived from an EMBL/GenBank/DDBJ whole genome shotgun (WGS) entry which is preliminary data.</text>
</comment>
<proteinExistence type="predicted"/>
<organism evidence="1 2">
    <name type="scientific">Dovyalis caffra</name>
    <dbReference type="NCBI Taxonomy" id="77055"/>
    <lineage>
        <taxon>Eukaryota</taxon>
        <taxon>Viridiplantae</taxon>
        <taxon>Streptophyta</taxon>
        <taxon>Embryophyta</taxon>
        <taxon>Tracheophyta</taxon>
        <taxon>Spermatophyta</taxon>
        <taxon>Magnoliopsida</taxon>
        <taxon>eudicotyledons</taxon>
        <taxon>Gunneridae</taxon>
        <taxon>Pentapetalae</taxon>
        <taxon>rosids</taxon>
        <taxon>fabids</taxon>
        <taxon>Malpighiales</taxon>
        <taxon>Salicaceae</taxon>
        <taxon>Flacourtieae</taxon>
        <taxon>Dovyalis</taxon>
    </lineage>
</organism>
<accession>A0AAV1SWT8</accession>
<evidence type="ECO:0000313" key="2">
    <source>
        <dbReference type="Proteomes" id="UP001314170"/>
    </source>
</evidence>
<evidence type="ECO:0000313" key="1">
    <source>
        <dbReference type="EMBL" id="CAK7357211.1"/>
    </source>
</evidence>
<gene>
    <name evidence="1" type="ORF">DCAF_LOCUS27496</name>
</gene>
<reference evidence="1 2" key="1">
    <citation type="submission" date="2024-01" db="EMBL/GenBank/DDBJ databases">
        <authorList>
            <person name="Waweru B."/>
        </authorList>
    </citation>
    <scope>NUCLEOTIDE SEQUENCE [LARGE SCALE GENOMIC DNA]</scope>
</reference>
<name>A0AAV1SWT8_9ROSI</name>
<dbReference type="AlphaFoldDB" id="A0AAV1SWT8"/>
<protein>
    <submittedName>
        <fullName evidence="1">Uncharacterized protein</fullName>
    </submittedName>
</protein>
<dbReference type="EMBL" id="CAWUPB010001197">
    <property type="protein sequence ID" value="CAK7357211.1"/>
    <property type="molecule type" value="Genomic_DNA"/>
</dbReference>